<dbReference type="Gene3D" id="3.40.50.300">
    <property type="entry name" value="P-loop containing nucleotide triphosphate hydrolases"/>
    <property type="match status" value="1"/>
</dbReference>
<dbReference type="PROSITE" id="PS50893">
    <property type="entry name" value="ABC_TRANSPORTER_2"/>
    <property type="match status" value="1"/>
</dbReference>
<dbReference type="RefSeq" id="WP_130303469.1">
    <property type="nucleotide sequence ID" value="NZ_SHKO01000001.1"/>
</dbReference>
<evidence type="ECO:0000313" key="6">
    <source>
        <dbReference type="EMBL" id="RZT99305.1"/>
    </source>
</evidence>
<comment type="caution">
    <text evidence="6">The sequence shown here is derived from an EMBL/GenBank/DDBJ whole genome shotgun (WGS) entry which is preliminary data.</text>
</comment>
<dbReference type="InterPro" id="IPR027417">
    <property type="entry name" value="P-loop_NTPase"/>
</dbReference>
<evidence type="ECO:0000256" key="4">
    <source>
        <dbReference type="ARBA" id="ARBA00022840"/>
    </source>
</evidence>
<dbReference type="SMART" id="SM00382">
    <property type="entry name" value="AAA"/>
    <property type="match status" value="1"/>
</dbReference>
<protein>
    <submittedName>
        <fullName evidence="6">Putative spermidine/putrescine transport system ATP-binding protein</fullName>
    </submittedName>
</protein>
<keyword evidence="2" id="KW-0472">Membrane</keyword>
<dbReference type="PANTHER" id="PTHR42781">
    <property type="entry name" value="SPERMIDINE/PUTRESCINE IMPORT ATP-BINDING PROTEIN POTA"/>
    <property type="match status" value="1"/>
</dbReference>
<keyword evidence="7" id="KW-1185">Reference proteome</keyword>
<dbReference type="FunFam" id="3.40.50.300:FF:000133">
    <property type="entry name" value="Spermidine/putrescine import ATP-binding protein PotA"/>
    <property type="match status" value="1"/>
</dbReference>
<dbReference type="EMBL" id="SHKO01000001">
    <property type="protein sequence ID" value="RZT99305.1"/>
    <property type="molecule type" value="Genomic_DNA"/>
</dbReference>
<dbReference type="Pfam" id="PF00005">
    <property type="entry name" value="ABC_tran"/>
    <property type="match status" value="1"/>
</dbReference>
<keyword evidence="3" id="KW-0547">Nucleotide-binding</keyword>
<dbReference type="InterPro" id="IPR013611">
    <property type="entry name" value="Transp-assoc_OB_typ2"/>
</dbReference>
<dbReference type="SUPFAM" id="SSF52540">
    <property type="entry name" value="P-loop containing nucleoside triphosphate hydrolases"/>
    <property type="match status" value="1"/>
</dbReference>
<dbReference type="AlphaFoldDB" id="A0A4V2FTS6"/>
<dbReference type="PROSITE" id="PS00211">
    <property type="entry name" value="ABC_TRANSPORTER_1"/>
    <property type="match status" value="1"/>
</dbReference>
<dbReference type="GO" id="GO:0005524">
    <property type="term" value="F:ATP binding"/>
    <property type="evidence" value="ECO:0007669"/>
    <property type="project" value="UniProtKB-KW"/>
</dbReference>
<evidence type="ECO:0000256" key="2">
    <source>
        <dbReference type="ARBA" id="ARBA00022475"/>
    </source>
</evidence>
<keyword evidence="2" id="KW-1003">Cell membrane</keyword>
<dbReference type="InterPro" id="IPR017871">
    <property type="entry name" value="ABC_transporter-like_CS"/>
</dbReference>
<reference evidence="6 7" key="1">
    <citation type="submission" date="2019-02" db="EMBL/GenBank/DDBJ databases">
        <title>Genomic Encyclopedia of Type Strains, Phase IV (KMG-IV): sequencing the most valuable type-strain genomes for metagenomic binning, comparative biology and taxonomic classification.</title>
        <authorList>
            <person name="Goeker M."/>
        </authorList>
    </citation>
    <scope>NUCLEOTIDE SEQUENCE [LARGE SCALE GENOMIC DNA]</scope>
    <source>
        <strain evidence="6 7">DSM 23814</strain>
    </source>
</reference>
<dbReference type="InterPro" id="IPR008995">
    <property type="entry name" value="Mo/tungstate-bd_C_term_dom"/>
</dbReference>
<dbReference type="InterPro" id="IPR003439">
    <property type="entry name" value="ABC_transporter-like_ATP-bd"/>
</dbReference>
<keyword evidence="1" id="KW-0813">Transport</keyword>
<feature type="domain" description="ABC transporter" evidence="5">
    <location>
        <begin position="4"/>
        <end position="234"/>
    </location>
</feature>
<dbReference type="Pfam" id="PF08402">
    <property type="entry name" value="TOBE_2"/>
    <property type="match status" value="1"/>
</dbReference>
<dbReference type="GO" id="GO:0022857">
    <property type="term" value="F:transmembrane transporter activity"/>
    <property type="evidence" value="ECO:0007669"/>
    <property type="project" value="InterPro"/>
</dbReference>
<dbReference type="InterPro" id="IPR003593">
    <property type="entry name" value="AAA+_ATPase"/>
</dbReference>
<dbReference type="Gene3D" id="2.40.50.100">
    <property type="match status" value="1"/>
</dbReference>
<dbReference type="PANTHER" id="PTHR42781:SF4">
    <property type="entry name" value="SPERMIDINE_PUTRESCINE IMPORT ATP-BINDING PROTEIN POTA"/>
    <property type="match status" value="1"/>
</dbReference>
<evidence type="ECO:0000313" key="7">
    <source>
        <dbReference type="Proteomes" id="UP000293398"/>
    </source>
</evidence>
<sequence>MSFLSVRNLGKDYGSASVVKSMNLEIERGEFVSLLGPSGCGKTTTLQMIAGFTDPTRGQVILDGTDLTDMPPEKRDIGVVFQSYALFPHMTVQDNISFGLEMRKMAKAERRERIDQVLDMVSLTGMGERYPAQLSGGQRQRVAIARSLAIRPRLLLLDEPMSNLDAKLRENMHIELRRIQRKLGITTILVTHDQTEAMTMSDRIALMNDGCIQQLAPPLEVYHNPRTLFVSGFLGRANVFEGTIAHSETQGYQVSSDGLTFAVCLPENHPFCAGTANIMIRPENVSFAGPGMAGKLPGTLSEAVFLGTHWLCEVKTPLGMWFVSIKTLTAQPGETVTLDWQDCDLRIIAEQQ</sequence>
<evidence type="ECO:0000256" key="1">
    <source>
        <dbReference type="ARBA" id="ARBA00022448"/>
    </source>
</evidence>
<proteinExistence type="predicted"/>
<dbReference type="GO" id="GO:0015847">
    <property type="term" value="P:putrescine transport"/>
    <property type="evidence" value="ECO:0007669"/>
    <property type="project" value="UniProtKB-ARBA"/>
</dbReference>
<name>A0A4V2FTS6_9BURK</name>
<evidence type="ECO:0000256" key="3">
    <source>
        <dbReference type="ARBA" id="ARBA00022741"/>
    </source>
</evidence>
<gene>
    <name evidence="6" type="ORF">EV681_1088</name>
</gene>
<dbReference type="SUPFAM" id="SSF50331">
    <property type="entry name" value="MOP-like"/>
    <property type="match status" value="1"/>
</dbReference>
<dbReference type="GO" id="GO:0016887">
    <property type="term" value="F:ATP hydrolysis activity"/>
    <property type="evidence" value="ECO:0007669"/>
    <property type="project" value="InterPro"/>
</dbReference>
<evidence type="ECO:0000259" key="5">
    <source>
        <dbReference type="PROSITE" id="PS50893"/>
    </source>
</evidence>
<dbReference type="Proteomes" id="UP000293398">
    <property type="component" value="Unassembled WGS sequence"/>
</dbReference>
<keyword evidence="4 6" id="KW-0067">ATP-binding</keyword>
<dbReference type="GO" id="GO:0043190">
    <property type="term" value="C:ATP-binding cassette (ABC) transporter complex"/>
    <property type="evidence" value="ECO:0007669"/>
    <property type="project" value="InterPro"/>
</dbReference>
<dbReference type="OrthoDB" id="5298774at2"/>
<organism evidence="6 7">
    <name type="scientific">Advenella incenata</name>
    <dbReference type="NCBI Taxonomy" id="267800"/>
    <lineage>
        <taxon>Bacteria</taxon>
        <taxon>Pseudomonadati</taxon>
        <taxon>Pseudomonadota</taxon>
        <taxon>Betaproteobacteria</taxon>
        <taxon>Burkholderiales</taxon>
        <taxon>Alcaligenaceae</taxon>
    </lineage>
</organism>
<dbReference type="InterPro" id="IPR050093">
    <property type="entry name" value="ABC_SmlMolc_Importer"/>
</dbReference>
<accession>A0A4V2FTS6</accession>